<reference evidence="1 2" key="1">
    <citation type="submission" date="2015-07" db="EMBL/GenBank/DDBJ databases">
        <title>Emmonsia species relationships and genome sequence.</title>
        <authorList>
            <consortium name="The Broad Institute Genomics Platform"/>
            <person name="Cuomo C.A."/>
            <person name="Munoz J.F."/>
            <person name="Imamovic A."/>
            <person name="Priest M.E."/>
            <person name="Young S."/>
            <person name="Clay O.K."/>
            <person name="McEwen J.G."/>
        </authorList>
    </citation>
    <scope>NUCLEOTIDE SEQUENCE [LARGE SCALE GENOMIC DNA]</scope>
    <source>
        <strain evidence="1 2">UAMH 9510</strain>
    </source>
</reference>
<proteinExistence type="predicted"/>
<dbReference type="EMBL" id="LGRN01000356">
    <property type="protein sequence ID" value="OJD12875.1"/>
    <property type="molecule type" value="Genomic_DNA"/>
</dbReference>
<accession>A0A1J9PYA2</accession>
<dbReference type="OrthoDB" id="245563at2759"/>
<gene>
    <name evidence="1" type="ORF">AJ78_06590</name>
</gene>
<evidence type="ECO:0000313" key="1">
    <source>
        <dbReference type="EMBL" id="OJD12875.1"/>
    </source>
</evidence>
<evidence type="ECO:0008006" key="3">
    <source>
        <dbReference type="Google" id="ProtNLM"/>
    </source>
</evidence>
<dbReference type="Proteomes" id="UP000182235">
    <property type="component" value="Unassembled WGS sequence"/>
</dbReference>
<sequence length="216" mass="23491">MSTSEYRIFLLSLDKRSFFDEMYKPLLGALASKASVQRATKPAAAISYLSTNTPTAIIVTDPGIVKREHSAILEKVISYASHGGIVILAGHFSSFVRPDDLNEFFHSRWNVPWKFGEYQRTTLRLNPQARLANKAGLPAAYSQKAVFPSNVPLDAALYLPTEDSVTESLVFPPMPVADLKQTPVVFAPVGEGWLGYVGDVNAEVGSTAVVLAMCGL</sequence>
<comment type="caution">
    <text evidence="1">The sequence shown here is derived from an EMBL/GenBank/DDBJ whole genome shotgun (WGS) entry which is preliminary data.</text>
</comment>
<dbReference type="VEuPathDB" id="FungiDB:AJ78_06590"/>
<dbReference type="AlphaFoldDB" id="A0A1J9PYA2"/>
<dbReference type="STRING" id="1447872.A0A1J9PYA2"/>
<evidence type="ECO:0000313" key="2">
    <source>
        <dbReference type="Proteomes" id="UP000182235"/>
    </source>
</evidence>
<name>A0A1J9PYA2_9EURO</name>
<keyword evidence="2" id="KW-1185">Reference proteome</keyword>
<organism evidence="1 2">
    <name type="scientific">Emergomyces pasteurianus Ep9510</name>
    <dbReference type="NCBI Taxonomy" id="1447872"/>
    <lineage>
        <taxon>Eukaryota</taxon>
        <taxon>Fungi</taxon>
        <taxon>Dikarya</taxon>
        <taxon>Ascomycota</taxon>
        <taxon>Pezizomycotina</taxon>
        <taxon>Eurotiomycetes</taxon>
        <taxon>Eurotiomycetidae</taxon>
        <taxon>Onygenales</taxon>
        <taxon>Ajellomycetaceae</taxon>
        <taxon>Emergomyces</taxon>
    </lineage>
</organism>
<protein>
    <recommendedName>
        <fullName evidence="3">ThuA-like domain-containing protein</fullName>
    </recommendedName>
</protein>